<dbReference type="Gene3D" id="3.90.1530.30">
    <property type="match status" value="1"/>
</dbReference>
<protein>
    <submittedName>
        <fullName evidence="6">ParB/RepB/Spo0J family partition protein</fullName>
    </submittedName>
</protein>
<dbReference type="CDD" id="cd00093">
    <property type="entry name" value="HTH_XRE"/>
    <property type="match status" value="1"/>
</dbReference>
<name>A0A4V1QV75_9FIRM</name>
<dbReference type="OrthoDB" id="9802051at2"/>
<dbReference type="PANTHER" id="PTHR33375">
    <property type="entry name" value="CHROMOSOME-PARTITIONING PROTEIN PARB-RELATED"/>
    <property type="match status" value="1"/>
</dbReference>
<keyword evidence="4" id="KW-0238">DNA-binding</keyword>
<dbReference type="RefSeq" id="WP_129224574.1">
    <property type="nucleotide sequence ID" value="NZ_SDOZ01000002.1"/>
</dbReference>
<dbReference type="GO" id="GO:0005694">
    <property type="term" value="C:chromosome"/>
    <property type="evidence" value="ECO:0007669"/>
    <property type="project" value="TreeGrafter"/>
</dbReference>
<keyword evidence="3" id="KW-0159">Chromosome partition</keyword>
<dbReference type="GO" id="GO:0007059">
    <property type="term" value="P:chromosome segregation"/>
    <property type="evidence" value="ECO:0007669"/>
    <property type="project" value="UniProtKB-KW"/>
</dbReference>
<comment type="caution">
    <text evidence="6">The sequence shown here is derived from an EMBL/GenBank/DDBJ whole genome shotgun (WGS) entry which is preliminary data.</text>
</comment>
<dbReference type="EMBL" id="SDOZ01000002">
    <property type="protein sequence ID" value="RXZ61676.1"/>
    <property type="molecule type" value="Genomic_DNA"/>
</dbReference>
<accession>A0A4V1QV75</accession>
<dbReference type="GO" id="GO:0003677">
    <property type="term" value="F:DNA binding"/>
    <property type="evidence" value="ECO:0007669"/>
    <property type="project" value="UniProtKB-KW"/>
</dbReference>
<reference evidence="6 7" key="1">
    <citation type="journal article" date="2019" name="Gut">
        <title>Antibiotics-induced monodominance of a novel gut bacterial order.</title>
        <authorList>
            <person name="Hildebrand F."/>
            <person name="Moitinho-Silva L."/>
            <person name="Blasche S."/>
            <person name="Jahn M.T."/>
            <person name="Gossmann T.I."/>
            <person name="Heuerta-Cepas J."/>
            <person name="Hercog R."/>
            <person name="Luetge M."/>
            <person name="Bahram M."/>
            <person name="Pryszlak A."/>
            <person name="Alves R.J."/>
            <person name="Waszak S.M."/>
            <person name="Zhu A."/>
            <person name="Ye L."/>
            <person name="Costea P.I."/>
            <person name="Aalvink S."/>
            <person name="Belzer C."/>
            <person name="Forslund S.K."/>
            <person name="Sunagawa S."/>
            <person name="Hentschel U."/>
            <person name="Merten C."/>
            <person name="Patil K.R."/>
            <person name="Benes V."/>
            <person name="Bork P."/>
        </authorList>
    </citation>
    <scope>NUCLEOTIDE SEQUENCE [LARGE SCALE GENOMIC DNA]</scope>
    <source>
        <strain evidence="6 7">HDS1380</strain>
    </source>
</reference>
<dbReference type="SMART" id="SM00470">
    <property type="entry name" value="ParB"/>
    <property type="match status" value="1"/>
</dbReference>
<dbReference type="SUPFAM" id="SSF110849">
    <property type="entry name" value="ParB/Sulfiredoxin"/>
    <property type="match status" value="1"/>
</dbReference>
<comment type="similarity">
    <text evidence="2">Belongs to the ParB family.</text>
</comment>
<dbReference type="InterPro" id="IPR036086">
    <property type="entry name" value="ParB/Sulfiredoxin_sf"/>
</dbReference>
<dbReference type="InterPro" id="IPR004437">
    <property type="entry name" value="ParB/RepB/Spo0J"/>
</dbReference>
<dbReference type="CDD" id="cd16393">
    <property type="entry name" value="SPO0J_N"/>
    <property type="match status" value="1"/>
</dbReference>
<dbReference type="Pfam" id="PF02195">
    <property type="entry name" value="ParB_N"/>
    <property type="match status" value="1"/>
</dbReference>
<evidence type="ECO:0000256" key="3">
    <source>
        <dbReference type="ARBA" id="ARBA00022829"/>
    </source>
</evidence>
<dbReference type="PANTHER" id="PTHR33375:SF1">
    <property type="entry name" value="CHROMOSOME-PARTITIONING PROTEIN PARB-RELATED"/>
    <property type="match status" value="1"/>
</dbReference>
<dbReference type="PROSITE" id="PS50943">
    <property type="entry name" value="HTH_CROC1"/>
    <property type="match status" value="1"/>
</dbReference>
<dbReference type="Pfam" id="PF17762">
    <property type="entry name" value="HTH_ParB"/>
    <property type="match status" value="1"/>
</dbReference>
<proteinExistence type="inferred from homology"/>
<dbReference type="NCBIfam" id="TIGR00180">
    <property type="entry name" value="parB_part"/>
    <property type="match status" value="1"/>
</dbReference>
<dbReference type="FunFam" id="1.10.10.2830:FF:000001">
    <property type="entry name" value="Chromosome partitioning protein ParB"/>
    <property type="match status" value="1"/>
</dbReference>
<dbReference type="AlphaFoldDB" id="A0A4V1QV75"/>
<evidence type="ECO:0000256" key="1">
    <source>
        <dbReference type="ARBA" id="ARBA00004453"/>
    </source>
</evidence>
<dbReference type="Proteomes" id="UP000291269">
    <property type="component" value="Unassembled WGS sequence"/>
</dbReference>
<evidence type="ECO:0000256" key="2">
    <source>
        <dbReference type="ARBA" id="ARBA00006295"/>
    </source>
</evidence>
<dbReference type="InterPro" id="IPR050336">
    <property type="entry name" value="Chromosome_partition/occlusion"/>
</dbReference>
<dbReference type="GO" id="GO:0009295">
    <property type="term" value="C:nucleoid"/>
    <property type="evidence" value="ECO:0007669"/>
    <property type="project" value="UniProtKB-SubCell"/>
</dbReference>
<dbReference type="Gene3D" id="1.10.10.2830">
    <property type="match status" value="1"/>
</dbReference>
<evidence type="ECO:0000313" key="7">
    <source>
        <dbReference type="Proteomes" id="UP000291269"/>
    </source>
</evidence>
<dbReference type="FunFam" id="3.90.1530.30:FF:000001">
    <property type="entry name" value="Chromosome partitioning protein ParB"/>
    <property type="match status" value="1"/>
</dbReference>
<evidence type="ECO:0000313" key="6">
    <source>
        <dbReference type="EMBL" id="RXZ61676.1"/>
    </source>
</evidence>
<comment type="subcellular location">
    <subcellularLocation>
        <location evidence="1">Cytoplasm</location>
        <location evidence="1">Nucleoid</location>
    </subcellularLocation>
</comment>
<dbReference type="InterPro" id="IPR001387">
    <property type="entry name" value="Cro/C1-type_HTH"/>
</dbReference>
<sequence length="310" mass="35479">MKTNRGLGRGLSALFSDTEEAYENAAKSFTRENAQEFPEDIKGLIEVDIDLVKPNPNQPRKHFDEDALNELADSIKKHGLIMPIVVNNMIGGQYMIIAGERRYRAAKIAGKKQIPVVIRSYTDREIKEISLIENLQREDLNPIEAANAMKQLMDEYKLTQEELAERIGKSRPAVTNTLRLLSLSREVIELVASGKLSAGHARALITLPEDAQYKLAIDAIKDGLSVRDIERSVREYFSSAEELDEKREKKKMQVSLELKDMIERMKHTFKTKVSLIGNDRKGRIYIDYYNTDDLDRISEIIDLVERQEKR</sequence>
<dbReference type="InterPro" id="IPR041468">
    <property type="entry name" value="HTH_ParB/Spo0J"/>
</dbReference>
<keyword evidence="7" id="KW-1185">Reference proteome</keyword>
<dbReference type="GO" id="GO:0045881">
    <property type="term" value="P:positive regulation of sporulation resulting in formation of a cellular spore"/>
    <property type="evidence" value="ECO:0007669"/>
    <property type="project" value="TreeGrafter"/>
</dbReference>
<evidence type="ECO:0000256" key="4">
    <source>
        <dbReference type="ARBA" id="ARBA00023125"/>
    </source>
</evidence>
<gene>
    <name evidence="6" type="ORF">ESZ91_04610</name>
</gene>
<evidence type="ECO:0000259" key="5">
    <source>
        <dbReference type="PROSITE" id="PS50943"/>
    </source>
</evidence>
<feature type="domain" description="HTH cro/C1-type" evidence="5">
    <location>
        <begin position="149"/>
        <end position="176"/>
    </location>
</feature>
<organism evidence="6 7">
    <name type="scientific">Candidatus Borkfalkia ceftriaxoniphila</name>
    <dbReference type="NCBI Taxonomy" id="2508949"/>
    <lineage>
        <taxon>Bacteria</taxon>
        <taxon>Bacillati</taxon>
        <taxon>Bacillota</taxon>
        <taxon>Clostridia</taxon>
        <taxon>Christensenellales</taxon>
        <taxon>Christensenellaceae</taxon>
        <taxon>Candidatus Borkfalkia</taxon>
    </lineage>
</organism>
<dbReference type="InterPro" id="IPR003115">
    <property type="entry name" value="ParB_N"/>
</dbReference>